<evidence type="ECO:0000313" key="1">
    <source>
        <dbReference type="EMBL" id="CAD9041572.1"/>
    </source>
</evidence>
<proteinExistence type="predicted"/>
<dbReference type="AlphaFoldDB" id="A0A7S1JEK6"/>
<organism evidence="1">
    <name type="scientific">Eutreptiella gymnastica</name>
    <dbReference type="NCBI Taxonomy" id="73025"/>
    <lineage>
        <taxon>Eukaryota</taxon>
        <taxon>Discoba</taxon>
        <taxon>Euglenozoa</taxon>
        <taxon>Euglenida</taxon>
        <taxon>Spirocuta</taxon>
        <taxon>Euglenophyceae</taxon>
        <taxon>Eutreptiales</taxon>
        <taxon>Eutreptiaceae</taxon>
        <taxon>Eutreptiella</taxon>
    </lineage>
</organism>
<name>A0A7S1JEK6_9EUGL</name>
<gene>
    <name evidence="1" type="ORF">EGYM00392_LOCUS52747</name>
</gene>
<protein>
    <submittedName>
        <fullName evidence="1">Uncharacterized protein</fullName>
    </submittedName>
</protein>
<accession>A0A7S1JEK6</accession>
<reference evidence="1" key="1">
    <citation type="submission" date="2021-01" db="EMBL/GenBank/DDBJ databases">
        <authorList>
            <person name="Corre E."/>
            <person name="Pelletier E."/>
            <person name="Niang G."/>
            <person name="Scheremetjew M."/>
            <person name="Finn R."/>
            <person name="Kale V."/>
            <person name="Holt S."/>
            <person name="Cochrane G."/>
            <person name="Meng A."/>
            <person name="Brown T."/>
            <person name="Cohen L."/>
        </authorList>
    </citation>
    <scope>NUCLEOTIDE SEQUENCE</scope>
    <source>
        <strain evidence="1">NIES-381</strain>
    </source>
</reference>
<sequence length="167" mass="19316">MILRSTKQTASWLPLLMKGRSLDQSHLQELERRVMEAVEKLSVQEWKVEPPTSQDDPVMMEPIQSTSKFQITESRALRAKCPGTQAPDNKYLVSPSKYVPSERAVEQEARLEHMIHVAAPKGLQFVVNFITEEEEGHLVELASTFDWDHDVSNRDTVQFRYKFDYHS</sequence>
<dbReference type="EMBL" id="HBGA01144110">
    <property type="protein sequence ID" value="CAD9041572.1"/>
    <property type="molecule type" value="Transcribed_RNA"/>
</dbReference>